<sequence length="357" mass="38020">MSGTTIKSINVEPLNIPLLEPFTIATGSVNSARNVLITVTLQDGSRGYGECAPFPPSTGESQETALAAAQGCAELLKGRDAAHWRVLAKLMRSVFYSQTTACAGMEMALLDALTRSYGIPLYTFFGGASSFVETDMSIPIVTPERGYELAKETVERGITSIKIKVGSDLREDVERVEAIRSGAPNLPLTLDANQGYTANEALLCLEALDDHDIRPILMEQPVHKDDYEGLRYVTQHTTVPVAADESAANSAAVARLIGMGAANVVNVKLMKSGIVDALDIAALCRAHHIQLMVGAMIESRLASSMAAHLVAGLGGFSFVDLDTPMLLAEDPFTGGYEQRGGIYDLSSVKSGLGIELK</sequence>
<dbReference type="InterPro" id="IPR013341">
    <property type="entry name" value="Mandelate_racemase_N_dom"/>
</dbReference>
<dbReference type="SUPFAM" id="SSF51604">
    <property type="entry name" value="Enolase C-terminal domain-like"/>
    <property type="match status" value="1"/>
</dbReference>
<evidence type="ECO:0000313" key="10">
    <source>
        <dbReference type="Proteomes" id="UP000290365"/>
    </source>
</evidence>
<dbReference type="SUPFAM" id="SSF54826">
    <property type="entry name" value="Enolase N-terminal domain-like"/>
    <property type="match status" value="1"/>
</dbReference>
<comment type="similarity">
    <text evidence="1 7">Belongs to the mandelate racemase/muconate lactonizing enzyme family.</text>
</comment>
<dbReference type="CDD" id="cd03319">
    <property type="entry name" value="L-Ala-DL-Glu_epimerase"/>
    <property type="match status" value="1"/>
</dbReference>
<name>A0A4P6K050_KTERU</name>
<dbReference type="Gene3D" id="3.20.20.120">
    <property type="entry name" value="Enolase-like C-terminal domain"/>
    <property type="match status" value="1"/>
</dbReference>
<keyword evidence="4 7" id="KW-0413">Isomerase</keyword>
<evidence type="ECO:0000256" key="7">
    <source>
        <dbReference type="RuleBase" id="RU366006"/>
    </source>
</evidence>
<dbReference type="GO" id="GO:0016855">
    <property type="term" value="F:racemase and epimerase activity, acting on amino acids and derivatives"/>
    <property type="evidence" value="ECO:0007669"/>
    <property type="project" value="UniProtKB-UniRule"/>
</dbReference>
<feature type="binding site" evidence="6">
    <location>
        <position position="219"/>
    </location>
    <ligand>
        <name>Mg(2+)</name>
        <dbReference type="ChEBI" id="CHEBI:18420"/>
    </ligand>
</feature>
<accession>A0A4P6K050</accession>
<evidence type="ECO:0000256" key="6">
    <source>
        <dbReference type="PIRSR" id="PIRSR634603-3"/>
    </source>
</evidence>
<dbReference type="EC" id="5.1.1.-" evidence="7"/>
<keyword evidence="3 6" id="KW-0460">Magnesium</keyword>
<reference evidence="9 10" key="1">
    <citation type="submission" date="2019-01" db="EMBL/GenBank/DDBJ databases">
        <title>Ktedonosporobacter rubrisoli SCAWS-G2.</title>
        <authorList>
            <person name="Huang Y."/>
            <person name="Yan B."/>
        </authorList>
    </citation>
    <scope>NUCLEOTIDE SEQUENCE [LARGE SCALE GENOMIC DNA]</scope>
    <source>
        <strain evidence="9 10">SCAWS-G2</strain>
    </source>
</reference>
<dbReference type="RefSeq" id="WP_129892366.1">
    <property type="nucleotide sequence ID" value="NZ_CP035758.1"/>
</dbReference>
<organism evidence="9 10">
    <name type="scientific">Ktedonosporobacter rubrisoli</name>
    <dbReference type="NCBI Taxonomy" id="2509675"/>
    <lineage>
        <taxon>Bacteria</taxon>
        <taxon>Bacillati</taxon>
        <taxon>Chloroflexota</taxon>
        <taxon>Ktedonobacteria</taxon>
        <taxon>Ktedonobacterales</taxon>
        <taxon>Ktedonosporobacteraceae</taxon>
        <taxon>Ktedonosporobacter</taxon>
    </lineage>
</organism>
<dbReference type="FunFam" id="3.30.390.10:FF:000009">
    <property type="entry name" value="Hydrophobic dipeptide epimerase"/>
    <property type="match status" value="1"/>
</dbReference>
<dbReference type="GO" id="GO:0006518">
    <property type="term" value="P:peptide metabolic process"/>
    <property type="evidence" value="ECO:0007669"/>
    <property type="project" value="UniProtKB-ARBA"/>
</dbReference>
<feature type="active site" description="Proton acceptor; specific for (S)-substrate epimerization" evidence="5">
    <location>
        <position position="268"/>
    </location>
</feature>
<evidence type="ECO:0000256" key="1">
    <source>
        <dbReference type="ARBA" id="ARBA00008031"/>
    </source>
</evidence>
<evidence type="ECO:0000256" key="3">
    <source>
        <dbReference type="ARBA" id="ARBA00022842"/>
    </source>
</evidence>
<evidence type="ECO:0000256" key="5">
    <source>
        <dbReference type="PIRSR" id="PIRSR634603-1"/>
    </source>
</evidence>
<feature type="active site" description="Proton acceptor; specific for (R)-substrate epimerization" evidence="5">
    <location>
        <position position="164"/>
    </location>
</feature>
<dbReference type="OrthoDB" id="9775391at2"/>
<dbReference type="SMART" id="SM00922">
    <property type="entry name" value="MR_MLE"/>
    <property type="match status" value="1"/>
</dbReference>
<dbReference type="EMBL" id="CP035758">
    <property type="protein sequence ID" value="QBD81305.1"/>
    <property type="molecule type" value="Genomic_DNA"/>
</dbReference>
<dbReference type="InterPro" id="IPR034603">
    <property type="entry name" value="Dipeptide_epimerase"/>
</dbReference>
<gene>
    <name evidence="9" type="ORF">EPA93_37150</name>
</gene>
<dbReference type="InterPro" id="IPR029017">
    <property type="entry name" value="Enolase-like_N"/>
</dbReference>
<dbReference type="SFLD" id="SFLDG00180">
    <property type="entry name" value="muconate_cycloisomerase"/>
    <property type="match status" value="1"/>
</dbReference>
<evidence type="ECO:0000313" key="9">
    <source>
        <dbReference type="EMBL" id="QBD81305.1"/>
    </source>
</evidence>
<proteinExistence type="inferred from homology"/>
<dbReference type="Proteomes" id="UP000290365">
    <property type="component" value="Chromosome"/>
</dbReference>
<dbReference type="InterPro" id="IPR036849">
    <property type="entry name" value="Enolase-like_C_sf"/>
</dbReference>
<dbReference type="Pfam" id="PF13378">
    <property type="entry name" value="MR_MLE_C"/>
    <property type="match status" value="1"/>
</dbReference>
<dbReference type="GO" id="GO:0000287">
    <property type="term" value="F:magnesium ion binding"/>
    <property type="evidence" value="ECO:0007669"/>
    <property type="project" value="UniProtKB-ARBA"/>
</dbReference>
<dbReference type="InterPro" id="IPR029065">
    <property type="entry name" value="Enolase_C-like"/>
</dbReference>
<dbReference type="SFLD" id="SFLDF00009">
    <property type="entry name" value="o-succinylbenzoate_synthase"/>
    <property type="match status" value="1"/>
</dbReference>
<dbReference type="PANTHER" id="PTHR48073:SF2">
    <property type="entry name" value="O-SUCCINYLBENZOATE SYNTHASE"/>
    <property type="match status" value="1"/>
</dbReference>
<dbReference type="Pfam" id="PF02746">
    <property type="entry name" value="MR_MLE_N"/>
    <property type="match status" value="1"/>
</dbReference>
<dbReference type="PANTHER" id="PTHR48073">
    <property type="entry name" value="O-SUCCINYLBENZOATE SYNTHASE-RELATED"/>
    <property type="match status" value="1"/>
</dbReference>
<evidence type="ECO:0000259" key="8">
    <source>
        <dbReference type="SMART" id="SM00922"/>
    </source>
</evidence>
<feature type="binding site" evidence="6">
    <location>
        <position position="244"/>
    </location>
    <ligand>
        <name>Mg(2+)</name>
        <dbReference type="ChEBI" id="CHEBI:18420"/>
    </ligand>
</feature>
<keyword evidence="10" id="KW-1185">Reference proteome</keyword>
<protein>
    <recommendedName>
        <fullName evidence="7">Dipeptide epimerase</fullName>
        <ecNumber evidence="7">5.1.1.-</ecNumber>
    </recommendedName>
</protein>
<dbReference type="KEGG" id="kbs:EPA93_37150"/>
<dbReference type="Gene3D" id="3.30.390.10">
    <property type="entry name" value="Enolase-like, N-terminal domain"/>
    <property type="match status" value="1"/>
</dbReference>
<dbReference type="InterPro" id="IPR013342">
    <property type="entry name" value="Mandelate_racemase_C"/>
</dbReference>
<feature type="domain" description="Mandelate racemase/muconate lactonizing enzyme C-terminal" evidence="8">
    <location>
        <begin position="143"/>
        <end position="240"/>
    </location>
</feature>
<feature type="binding site" evidence="6">
    <location>
        <position position="191"/>
    </location>
    <ligand>
        <name>Mg(2+)</name>
        <dbReference type="ChEBI" id="CHEBI:18420"/>
    </ligand>
</feature>
<evidence type="ECO:0000256" key="4">
    <source>
        <dbReference type="ARBA" id="ARBA00023235"/>
    </source>
</evidence>
<keyword evidence="2 6" id="KW-0479">Metal-binding</keyword>
<evidence type="ECO:0000256" key="2">
    <source>
        <dbReference type="ARBA" id="ARBA00022723"/>
    </source>
</evidence>
<comment type="cofactor">
    <cofactor evidence="6 7">
        <name>Mg(2+)</name>
        <dbReference type="ChEBI" id="CHEBI:18420"/>
    </cofactor>
    <text evidence="6 7">Binds 1 Mg(2+) ion per subunit.</text>
</comment>
<dbReference type="SFLD" id="SFLDS00001">
    <property type="entry name" value="Enolase"/>
    <property type="match status" value="1"/>
</dbReference>
<dbReference type="AlphaFoldDB" id="A0A4P6K050"/>